<proteinExistence type="predicted"/>
<dbReference type="RefSeq" id="WP_186888523.1">
    <property type="nucleotide sequence ID" value="NZ_JACONZ010000004.1"/>
</dbReference>
<dbReference type="EMBL" id="JACONZ010000004">
    <property type="protein sequence ID" value="MBC5582178.1"/>
    <property type="molecule type" value="Genomic_DNA"/>
</dbReference>
<dbReference type="PROSITE" id="PS51257">
    <property type="entry name" value="PROKAR_LIPOPROTEIN"/>
    <property type="match status" value="1"/>
</dbReference>
<name>A0A923IBX6_9FIRM</name>
<reference evidence="1" key="1">
    <citation type="submission" date="2020-08" db="EMBL/GenBank/DDBJ databases">
        <title>Genome public.</title>
        <authorList>
            <person name="Liu C."/>
            <person name="Sun Q."/>
        </authorList>
    </citation>
    <scope>NUCLEOTIDE SEQUENCE</scope>
    <source>
        <strain evidence="1">BX8</strain>
    </source>
</reference>
<organism evidence="1 2">
    <name type="scientific">Anaerofilum hominis</name>
    <dbReference type="NCBI Taxonomy" id="2763016"/>
    <lineage>
        <taxon>Bacteria</taxon>
        <taxon>Bacillati</taxon>
        <taxon>Bacillota</taxon>
        <taxon>Clostridia</taxon>
        <taxon>Eubacteriales</taxon>
        <taxon>Oscillospiraceae</taxon>
        <taxon>Anaerofilum</taxon>
    </lineage>
</organism>
<accession>A0A923IBX6</accession>
<gene>
    <name evidence="1" type="ORF">H8S23_11735</name>
</gene>
<evidence type="ECO:0000313" key="1">
    <source>
        <dbReference type="EMBL" id="MBC5582178.1"/>
    </source>
</evidence>
<dbReference type="Proteomes" id="UP000659630">
    <property type="component" value="Unassembled WGS sequence"/>
</dbReference>
<protein>
    <submittedName>
        <fullName evidence="1">DUF4363 family protein</fullName>
    </submittedName>
</protein>
<comment type="caution">
    <text evidence="1">The sequence shown here is derived from an EMBL/GenBank/DDBJ whole genome shotgun (WGS) entry which is preliminary data.</text>
</comment>
<keyword evidence="2" id="KW-1185">Reference proteome</keyword>
<evidence type="ECO:0000313" key="2">
    <source>
        <dbReference type="Proteomes" id="UP000659630"/>
    </source>
</evidence>
<dbReference type="AlphaFoldDB" id="A0A923IBX6"/>
<sequence length="122" mass="13810">MRRVKIASALLAAILLVSLAGCLSVDRITARMSGYLDIAEKQNQDGDYPALADTLRELDDYYASREWVLALFLRRDYATSALLGFSTLKSFDSAEYKTDFDAELERARTQIAVTRHLFLSFF</sequence>